<gene>
    <name evidence="1" type="ORF">DSO57_1039151</name>
</gene>
<dbReference type="Proteomes" id="UP001165960">
    <property type="component" value="Unassembled WGS sequence"/>
</dbReference>
<evidence type="ECO:0000313" key="2">
    <source>
        <dbReference type="Proteomes" id="UP001165960"/>
    </source>
</evidence>
<proteinExistence type="predicted"/>
<comment type="caution">
    <text evidence="1">The sequence shown here is derived from an EMBL/GenBank/DDBJ whole genome shotgun (WGS) entry which is preliminary data.</text>
</comment>
<dbReference type="EMBL" id="QTSX02005566">
    <property type="protein sequence ID" value="KAJ9059659.1"/>
    <property type="molecule type" value="Genomic_DNA"/>
</dbReference>
<sequence>MFCLHLFVSLYSTPFSVPPGSRPYGITLEFSCVRARWPFSCGVLLGLAVLLASLWVACSVPRGAVCVVAVGGSWGGGGGVPSRGCLSVAAVTVCLVPVPYRSGILVG</sequence>
<organism evidence="1 2">
    <name type="scientific">Entomophthora muscae</name>
    <dbReference type="NCBI Taxonomy" id="34485"/>
    <lineage>
        <taxon>Eukaryota</taxon>
        <taxon>Fungi</taxon>
        <taxon>Fungi incertae sedis</taxon>
        <taxon>Zoopagomycota</taxon>
        <taxon>Entomophthoromycotina</taxon>
        <taxon>Entomophthoromycetes</taxon>
        <taxon>Entomophthorales</taxon>
        <taxon>Entomophthoraceae</taxon>
        <taxon>Entomophthora</taxon>
    </lineage>
</organism>
<protein>
    <submittedName>
        <fullName evidence="1">Uncharacterized protein</fullName>
    </submittedName>
</protein>
<keyword evidence="2" id="KW-1185">Reference proteome</keyword>
<accession>A0ACC2SBD7</accession>
<name>A0ACC2SBD7_9FUNG</name>
<evidence type="ECO:0000313" key="1">
    <source>
        <dbReference type="EMBL" id="KAJ9059659.1"/>
    </source>
</evidence>
<reference evidence="1" key="1">
    <citation type="submission" date="2022-04" db="EMBL/GenBank/DDBJ databases">
        <title>Genome of the entomopathogenic fungus Entomophthora muscae.</title>
        <authorList>
            <person name="Elya C."/>
            <person name="Lovett B.R."/>
            <person name="Lee E."/>
            <person name="Macias A.M."/>
            <person name="Hajek A.E."/>
            <person name="De Bivort B.L."/>
            <person name="Kasson M.T."/>
            <person name="De Fine Licht H.H."/>
            <person name="Stajich J.E."/>
        </authorList>
    </citation>
    <scope>NUCLEOTIDE SEQUENCE</scope>
    <source>
        <strain evidence="1">Berkeley</strain>
    </source>
</reference>